<accession>A0ABT8RI86</accession>
<reference evidence="2" key="1">
    <citation type="submission" date="2023-07" db="EMBL/GenBank/DDBJ databases">
        <title>The genome sequence of Rhodocytophaga aerolata KACC 12507.</title>
        <authorList>
            <person name="Zhang X."/>
        </authorList>
    </citation>
    <scope>NUCLEOTIDE SEQUENCE</scope>
    <source>
        <strain evidence="2">KACC 12507</strain>
    </source>
</reference>
<protein>
    <submittedName>
        <fullName evidence="2">Glycosyltransferase family 2 protein</fullName>
        <ecNumber evidence="2">2.4.-.-</ecNumber>
    </submittedName>
</protein>
<dbReference type="PANTHER" id="PTHR22916">
    <property type="entry name" value="GLYCOSYLTRANSFERASE"/>
    <property type="match status" value="1"/>
</dbReference>
<dbReference type="GO" id="GO:0016757">
    <property type="term" value="F:glycosyltransferase activity"/>
    <property type="evidence" value="ECO:0007669"/>
    <property type="project" value="UniProtKB-KW"/>
</dbReference>
<sequence>MSLQAPIISIITVTYNAAKVLESTIQSIIKQTFTHYEYIIIDGGSTDGTVDIIRKYANHISYWVSEPDKGLYDAMNKGMQAARGEYIWFMNAGDEIYDQHTLAHLFASAQQDADIYYGDALFFTQAGEVTGLRSEVTPHKLPNTLTWKSLQHGMVVCHQSFIARKTIAPLYDLSHPYCADVDWEIKCLKQAKEVVHTGLILSRYLTGGFSKKNLYKSLLDRFAVLKSHYGILTTIQSHVWITLRGALFVLKRKGGY</sequence>
<name>A0ABT8RI86_9BACT</name>
<evidence type="ECO:0000313" key="2">
    <source>
        <dbReference type="EMBL" id="MDO1451436.1"/>
    </source>
</evidence>
<dbReference type="InterPro" id="IPR029044">
    <property type="entry name" value="Nucleotide-diphossugar_trans"/>
</dbReference>
<evidence type="ECO:0000259" key="1">
    <source>
        <dbReference type="Pfam" id="PF00535"/>
    </source>
</evidence>
<keyword evidence="2" id="KW-0328">Glycosyltransferase</keyword>
<dbReference type="Proteomes" id="UP001168528">
    <property type="component" value="Unassembled WGS sequence"/>
</dbReference>
<keyword evidence="3" id="KW-1185">Reference proteome</keyword>
<dbReference type="PANTHER" id="PTHR22916:SF3">
    <property type="entry name" value="UDP-GLCNAC:BETAGAL BETA-1,3-N-ACETYLGLUCOSAMINYLTRANSFERASE-LIKE PROTEIN 1"/>
    <property type="match status" value="1"/>
</dbReference>
<keyword evidence="2" id="KW-0808">Transferase</keyword>
<dbReference type="EC" id="2.4.-.-" evidence="2"/>
<dbReference type="EMBL" id="JAUKPO010000059">
    <property type="protein sequence ID" value="MDO1451436.1"/>
    <property type="molecule type" value="Genomic_DNA"/>
</dbReference>
<dbReference type="SUPFAM" id="SSF53448">
    <property type="entry name" value="Nucleotide-diphospho-sugar transferases"/>
    <property type="match status" value="1"/>
</dbReference>
<comment type="caution">
    <text evidence="2">The sequence shown here is derived from an EMBL/GenBank/DDBJ whole genome shotgun (WGS) entry which is preliminary data.</text>
</comment>
<feature type="domain" description="Glycosyltransferase 2-like" evidence="1">
    <location>
        <begin position="9"/>
        <end position="164"/>
    </location>
</feature>
<dbReference type="Gene3D" id="3.90.550.10">
    <property type="entry name" value="Spore Coat Polysaccharide Biosynthesis Protein SpsA, Chain A"/>
    <property type="match status" value="1"/>
</dbReference>
<organism evidence="2 3">
    <name type="scientific">Rhodocytophaga aerolata</name>
    <dbReference type="NCBI Taxonomy" id="455078"/>
    <lineage>
        <taxon>Bacteria</taxon>
        <taxon>Pseudomonadati</taxon>
        <taxon>Bacteroidota</taxon>
        <taxon>Cytophagia</taxon>
        <taxon>Cytophagales</taxon>
        <taxon>Rhodocytophagaceae</taxon>
        <taxon>Rhodocytophaga</taxon>
    </lineage>
</organism>
<dbReference type="Pfam" id="PF00535">
    <property type="entry name" value="Glycos_transf_2"/>
    <property type="match status" value="1"/>
</dbReference>
<gene>
    <name evidence="2" type="ORF">Q0590_34500</name>
</gene>
<dbReference type="InterPro" id="IPR001173">
    <property type="entry name" value="Glyco_trans_2-like"/>
</dbReference>
<evidence type="ECO:0000313" key="3">
    <source>
        <dbReference type="Proteomes" id="UP001168528"/>
    </source>
</evidence>
<proteinExistence type="predicted"/>
<dbReference type="CDD" id="cd06433">
    <property type="entry name" value="GT_2_WfgS_like"/>
    <property type="match status" value="1"/>
</dbReference>